<evidence type="ECO:0000313" key="4">
    <source>
        <dbReference type="Proteomes" id="UP001501563"/>
    </source>
</evidence>
<organism evidence="3 4">
    <name type="scientific">Streptomyces lannensis</name>
    <dbReference type="NCBI Taxonomy" id="766498"/>
    <lineage>
        <taxon>Bacteria</taxon>
        <taxon>Bacillati</taxon>
        <taxon>Actinomycetota</taxon>
        <taxon>Actinomycetes</taxon>
        <taxon>Kitasatosporales</taxon>
        <taxon>Streptomycetaceae</taxon>
        <taxon>Streptomyces</taxon>
    </lineage>
</organism>
<proteinExistence type="predicted"/>
<keyword evidence="4" id="KW-1185">Reference proteome</keyword>
<evidence type="ECO:0000313" key="3">
    <source>
        <dbReference type="EMBL" id="GAA3864347.1"/>
    </source>
</evidence>
<sequence length="154" mass="16423">MSYARQPSGMGTHPELAEMRERLERTASSGSAIAIEGLILMAGAYAAISPWVVHFSNSERNLTINNLIIGIAIAMIGLGLTLAPERMFRLAWVIVPLGVWLLISPWVVTAAHGAGTGIIWNNCVVGAVTALLGLAAMGLTVGMNRRRHHTPNTT</sequence>
<feature type="transmembrane region" description="Helical" evidence="1">
    <location>
        <begin position="118"/>
        <end position="139"/>
    </location>
</feature>
<protein>
    <submittedName>
        <fullName evidence="3">SPW repeat protein</fullName>
    </submittedName>
</protein>
<evidence type="ECO:0000256" key="1">
    <source>
        <dbReference type="SAM" id="Phobius"/>
    </source>
</evidence>
<reference evidence="4" key="1">
    <citation type="journal article" date="2019" name="Int. J. Syst. Evol. Microbiol.">
        <title>The Global Catalogue of Microorganisms (GCM) 10K type strain sequencing project: providing services to taxonomists for standard genome sequencing and annotation.</title>
        <authorList>
            <consortium name="The Broad Institute Genomics Platform"/>
            <consortium name="The Broad Institute Genome Sequencing Center for Infectious Disease"/>
            <person name="Wu L."/>
            <person name="Ma J."/>
        </authorList>
    </citation>
    <scope>NUCLEOTIDE SEQUENCE [LARGE SCALE GENOMIC DNA]</scope>
    <source>
        <strain evidence="4">JCM 16578</strain>
    </source>
</reference>
<dbReference type="EMBL" id="BAAAZA010000007">
    <property type="protein sequence ID" value="GAA3864347.1"/>
    <property type="molecule type" value="Genomic_DNA"/>
</dbReference>
<evidence type="ECO:0000259" key="2">
    <source>
        <dbReference type="Pfam" id="PF03779"/>
    </source>
</evidence>
<accession>A0ABP7K4T2</accession>
<feature type="transmembrane region" description="Helical" evidence="1">
    <location>
        <begin position="90"/>
        <end position="112"/>
    </location>
</feature>
<dbReference type="Proteomes" id="UP001501563">
    <property type="component" value="Unassembled WGS sequence"/>
</dbReference>
<dbReference type="InterPro" id="IPR005530">
    <property type="entry name" value="SPW"/>
</dbReference>
<keyword evidence="1" id="KW-0812">Transmembrane</keyword>
<keyword evidence="1" id="KW-1133">Transmembrane helix</keyword>
<feature type="transmembrane region" description="Helical" evidence="1">
    <location>
        <begin position="29"/>
        <end position="52"/>
    </location>
</feature>
<feature type="transmembrane region" description="Helical" evidence="1">
    <location>
        <begin position="64"/>
        <end position="83"/>
    </location>
</feature>
<feature type="domain" description="SPW repeat-containing integral membrane" evidence="2">
    <location>
        <begin position="36"/>
        <end position="134"/>
    </location>
</feature>
<gene>
    <name evidence="3" type="ORF">GCM10022207_30690</name>
</gene>
<keyword evidence="1" id="KW-0472">Membrane</keyword>
<dbReference type="RefSeq" id="WP_331269053.1">
    <property type="nucleotide sequence ID" value="NZ_BAAAZA010000007.1"/>
</dbReference>
<name>A0ABP7K4T2_9ACTN</name>
<dbReference type="Pfam" id="PF03779">
    <property type="entry name" value="SPW"/>
    <property type="match status" value="1"/>
</dbReference>
<comment type="caution">
    <text evidence="3">The sequence shown here is derived from an EMBL/GenBank/DDBJ whole genome shotgun (WGS) entry which is preliminary data.</text>
</comment>